<dbReference type="STRING" id="446470.Snas_4723"/>
<dbReference type="PROSITE" id="PS51186">
    <property type="entry name" value="GNAT"/>
    <property type="match status" value="1"/>
</dbReference>
<dbReference type="SUPFAM" id="SSF55729">
    <property type="entry name" value="Acyl-CoA N-acyltransferases (Nat)"/>
    <property type="match status" value="1"/>
</dbReference>
<keyword evidence="3" id="KW-0808">Transferase</keyword>
<feature type="region of interest" description="Disordered" evidence="1">
    <location>
        <begin position="191"/>
        <end position="210"/>
    </location>
</feature>
<dbReference type="HOGENOM" id="CLU_013985_13_1_11"/>
<accession>D3Q7M3</accession>
<dbReference type="EMBL" id="CP001778">
    <property type="protein sequence ID" value="ADD44365.1"/>
    <property type="molecule type" value="Genomic_DNA"/>
</dbReference>
<dbReference type="InterPro" id="IPR016181">
    <property type="entry name" value="Acyl_CoA_acyltransferase"/>
</dbReference>
<dbReference type="Proteomes" id="UP000000844">
    <property type="component" value="Chromosome"/>
</dbReference>
<feature type="domain" description="N-acetyltransferase" evidence="2">
    <location>
        <begin position="4"/>
        <end position="169"/>
    </location>
</feature>
<reference evidence="3 4" key="1">
    <citation type="journal article" date="2009" name="Stand. Genomic Sci.">
        <title>Complete genome sequence of Stackebrandtia nassauensis type strain (LLR-40K-21).</title>
        <authorList>
            <person name="Munk C."/>
            <person name="Lapidus A."/>
            <person name="Copeland A."/>
            <person name="Jando M."/>
            <person name="Mayilraj S."/>
            <person name="Glavina Del Rio T."/>
            <person name="Nolan M."/>
            <person name="Chen F."/>
            <person name="Lucas S."/>
            <person name="Tice H."/>
            <person name="Cheng J.F."/>
            <person name="Han C."/>
            <person name="Detter J.C."/>
            <person name="Bruce D."/>
            <person name="Goodwin L."/>
            <person name="Chain P."/>
            <person name="Pitluck S."/>
            <person name="Goker M."/>
            <person name="Ovchinikova G."/>
            <person name="Pati A."/>
            <person name="Ivanova N."/>
            <person name="Mavromatis K."/>
            <person name="Chen A."/>
            <person name="Palaniappan K."/>
            <person name="Land M."/>
            <person name="Hauser L."/>
            <person name="Chang Y.J."/>
            <person name="Jeffries C.D."/>
            <person name="Bristow J."/>
            <person name="Eisen J.A."/>
            <person name="Markowitz V."/>
            <person name="Hugenholtz P."/>
            <person name="Kyrpides N.C."/>
            <person name="Klenk H.P."/>
        </authorList>
    </citation>
    <scope>NUCLEOTIDE SEQUENCE [LARGE SCALE GENOMIC DNA]</scope>
    <source>
        <strain evidence="4">DSM 44728 / CIP 108903 / NRRL B-16338 / NBRC 102104 / LLR-40K-21</strain>
    </source>
</reference>
<dbReference type="RefSeq" id="WP_013019936.1">
    <property type="nucleotide sequence ID" value="NC_013947.1"/>
</dbReference>
<dbReference type="KEGG" id="sna:Snas_4723"/>
<protein>
    <submittedName>
        <fullName evidence="3">GCN5-related N-acetyltransferase</fullName>
    </submittedName>
</protein>
<evidence type="ECO:0000313" key="4">
    <source>
        <dbReference type="Proteomes" id="UP000000844"/>
    </source>
</evidence>
<dbReference type="AlphaFoldDB" id="D3Q7M3"/>
<dbReference type="OrthoDB" id="7011037at2"/>
<evidence type="ECO:0000259" key="2">
    <source>
        <dbReference type="PROSITE" id="PS51186"/>
    </source>
</evidence>
<dbReference type="InterPro" id="IPR000182">
    <property type="entry name" value="GNAT_dom"/>
</dbReference>
<dbReference type="GO" id="GO:0016747">
    <property type="term" value="F:acyltransferase activity, transferring groups other than amino-acyl groups"/>
    <property type="evidence" value="ECO:0007669"/>
    <property type="project" value="InterPro"/>
</dbReference>
<sequence>MTNIEIRRGGPDDVAAVLGMLDSAIAWMVERGATGQWGSTPASQTPRFVDRVNTFADSGGLHMAIVDGQPAGALSVGVPLNYAPPANEPELYVQLLITHRRYSGLGVGSRLLEHAAELARADNLGLLRVDCYAGNDGKLVEYYERQGFTRTESFTVDRPAGAWPGQFLERRLSPAVLPGRHPVATLNTVEAGAQRTPGDENMAEKHREPA</sequence>
<name>D3Q7M3_STANL</name>
<dbReference type="Gene3D" id="3.40.630.30">
    <property type="match status" value="1"/>
</dbReference>
<gene>
    <name evidence="3" type="ordered locus">Snas_4723</name>
</gene>
<evidence type="ECO:0000256" key="1">
    <source>
        <dbReference type="SAM" id="MobiDB-lite"/>
    </source>
</evidence>
<proteinExistence type="predicted"/>
<dbReference type="Pfam" id="PF00583">
    <property type="entry name" value="Acetyltransf_1"/>
    <property type="match status" value="1"/>
</dbReference>
<organism evidence="3 4">
    <name type="scientific">Stackebrandtia nassauensis (strain DSM 44728 / CIP 108903 / NRRL B-16338 / NBRC 102104 / LLR-40K-21)</name>
    <dbReference type="NCBI Taxonomy" id="446470"/>
    <lineage>
        <taxon>Bacteria</taxon>
        <taxon>Bacillati</taxon>
        <taxon>Actinomycetota</taxon>
        <taxon>Actinomycetes</taxon>
        <taxon>Glycomycetales</taxon>
        <taxon>Glycomycetaceae</taxon>
        <taxon>Stackebrandtia</taxon>
    </lineage>
</organism>
<keyword evidence="4" id="KW-1185">Reference proteome</keyword>
<evidence type="ECO:0000313" key="3">
    <source>
        <dbReference type="EMBL" id="ADD44365.1"/>
    </source>
</evidence>
<dbReference type="eggNOG" id="COG0454">
    <property type="taxonomic scope" value="Bacteria"/>
</dbReference>
<dbReference type="CDD" id="cd04301">
    <property type="entry name" value="NAT_SF"/>
    <property type="match status" value="1"/>
</dbReference>